<organism evidence="2 3">
    <name type="scientific">Orbilia javanica</name>
    <dbReference type="NCBI Taxonomy" id="47235"/>
    <lineage>
        <taxon>Eukaryota</taxon>
        <taxon>Fungi</taxon>
        <taxon>Dikarya</taxon>
        <taxon>Ascomycota</taxon>
        <taxon>Pezizomycotina</taxon>
        <taxon>Orbiliomycetes</taxon>
        <taxon>Orbiliales</taxon>
        <taxon>Orbiliaceae</taxon>
        <taxon>Orbilia</taxon>
    </lineage>
</organism>
<name>A0AAN8RK64_9PEZI</name>
<dbReference type="EMBL" id="JAVHNR010000009">
    <property type="protein sequence ID" value="KAK6333047.1"/>
    <property type="molecule type" value="Genomic_DNA"/>
</dbReference>
<dbReference type="Proteomes" id="UP001313282">
    <property type="component" value="Unassembled WGS sequence"/>
</dbReference>
<sequence length="106" mass="11542">MASRGGQQQDDGVRGGAMDGFDLLKRPGAEKPRAREVVGEKKASWCCGGSDDHNPDRPTPPSLPISNPYQCKLSILKAQRLTCSRIDITSRSCWKTPFAFVHLSVG</sequence>
<protein>
    <submittedName>
        <fullName evidence="2">Uncharacterized protein</fullName>
    </submittedName>
</protein>
<accession>A0AAN8RK64</accession>
<feature type="compositionally biased region" description="Basic and acidic residues" evidence="1">
    <location>
        <begin position="22"/>
        <end position="38"/>
    </location>
</feature>
<evidence type="ECO:0000256" key="1">
    <source>
        <dbReference type="SAM" id="MobiDB-lite"/>
    </source>
</evidence>
<feature type="compositionally biased region" description="Low complexity" evidence="1">
    <location>
        <begin position="1"/>
        <end position="10"/>
    </location>
</feature>
<evidence type="ECO:0000313" key="2">
    <source>
        <dbReference type="EMBL" id="KAK6333047.1"/>
    </source>
</evidence>
<feature type="region of interest" description="Disordered" evidence="1">
    <location>
        <begin position="1"/>
        <end position="38"/>
    </location>
</feature>
<dbReference type="AlphaFoldDB" id="A0AAN8RK64"/>
<evidence type="ECO:0000313" key="3">
    <source>
        <dbReference type="Proteomes" id="UP001313282"/>
    </source>
</evidence>
<comment type="caution">
    <text evidence="2">The sequence shown here is derived from an EMBL/GenBank/DDBJ whole genome shotgun (WGS) entry which is preliminary data.</text>
</comment>
<keyword evidence="3" id="KW-1185">Reference proteome</keyword>
<gene>
    <name evidence="2" type="ORF">TWF718_010871</name>
</gene>
<proteinExistence type="predicted"/>
<reference evidence="2 3" key="1">
    <citation type="submission" date="2019-10" db="EMBL/GenBank/DDBJ databases">
        <authorList>
            <person name="Palmer J.M."/>
        </authorList>
    </citation>
    <scope>NUCLEOTIDE SEQUENCE [LARGE SCALE GENOMIC DNA]</scope>
    <source>
        <strain evidence="2 3">TWF718</strain>
    </source>
</reference>